<keyword evidence="3" id="KW-0472">Membrane</keyword>
<evidence type="ECO:0000313" key="4">
    <source>
        <dbReference type="EMBL" id="EPS35945.1"/>
    </source>
</evidence>
<dbReference type="SUPFAM" id="SSF89372">
    <property type="entry name" value="Fucose-specific lectin"/>
    <property type="match status" value="1"/>
</dbReference>
<dbReference type="InterPro" id="IPR012475">
    <property type="entry name" value="Fungal_lectin"/>
</dbReference>
<dbReference type="STRING" id="1284197.S7ZYY2"/>
<organism evidence="4 5">
    <name type="scientific">Dactylellina haptotyla (strain CBS 200.50)</name>
    <name type="common">Nematode-trapping fungus</name>
    <name type="synonym">Monacrosporium haptotylum</name>
    <dbReference type="NCBI Taxonomy" id="1284197"/>
    <lineage>
        <taxon>Eukaryota</taxon>
        <taxon>Fungi</taxon>
        <taxon>Dikarya</taxon>
        <taxon>Ascomycota</taxon>
        <taxon>Pezizomycotina</taxon>
        <taxon>Orbiliomycetes</taxon>
        <taxon>Orbiliales</taxon>
        <taxon>Orbiliaceae</taxon>
        <taxon>Dactylellina</taxon>
    </lineage>
</organism>
<feature type="transmembrane region" description="Helical" evidence="3">
    <location>
        <begin position="88"/>
        <end position="112"/>
    </location>
</feature>
<dbReference type="Proteomes" id="UP000015100">
    <property type="component" value="Unassembled WGS sequence"/>
</dbReference>
<proteinExistence type="inferred from homology"/>
<dbReference type="OrthoDB" id="10404671at2759"/>
<gene>
    <name evidence="4" type="ORF">H072_10564</name>
</gene>
<protein>
    <submittedName>
        <fullName evidence="4">Uncharacterized protein</fullName>
    </submittedName>
</protein>
<accession>S7ZYY2</accession>
<sequence>MWNVDPFSRLKPEPSPPEAPNPVENQATAPEVVPGGGTHHEQPGLEVVNSEYRPPAFTPESPFPAGKLPPEYEDKSLDRKRRICGLKIWIFFAILAIVVVAAIIGGVVGGVLGSRSSGSRDSSNPPSPSETTIPINIAAVRGGQDGQISTTIIRQDNNTEKFYLHPMVGSQWQDPITIEGLYPVPSKGTSFAALQAPNSTTIRIFYTADNNTLYDAFGSSDNGNWTMGSLGSDTRYGVLISPGSGFAASPWVTGNGNGYSLRVYYIDRTTQSVQELAYDPDGRWVVTGIRFSRALQQGKVALAWVQASNFSYTNNQVMHVFYQDDRSNLLHMPGFDGAWNFTRYSETLGTVAQGTYVAAGVMQDTASSNNTLRLMWLSQGNHLTLLRGKGASPNVVRGFEPRGTFSKPIDVVNLQASRNVAISRIPGGAIAAVSVGAGLRVFYVSAQTPASIVEVAQEQDWSTVGLAT</sequence>
<dbReference type="Gene3D" id="2.120.10.70">
    <property type="entry name" value="Fucose-specific lectin"/>
    <property type="match status" value="1"/>
</dbReference>
<dbReference type="AlphaFoldDB" id="S7ZYY2"/>
<keyword evidence="3" id="KW-0812">Transmembrane</keyword>
<evidence type="ECO:0000256" key="1">
    <source>
        <dbReference type="ARBA" id="ARBA00009042"/>
    </source>
</evidence>
<name>S7ZYY2_DACHA</name>
<reference evidence="4 5" key="1">
    <citation type="journal article" date="2013" name="PLoS Genet.">
        <title>Genomic mechanisms accounting for the adaptation to parasitism in nematode-trapping fungi.</title>
        <authorList>
            <person name="Meerupati T."/>
            <person name="Andersson K.M."/>
            <person name="Friman E."/>
            <person name="Kumar D."/>
            <person name="Tunlid A."/>
            <person name="Ahren D."/>
        </authorList>
    </citation>
    <scope>NUCLEOTIDE SEQUENCE [LARGE SCALE GENOMIC DNA]</scope>
    <source>
        <strain evidence="4 5">CBS 200.50</strain>
    </source>
</reference>
<dbReference type="Pfam" id="PF07938">
    <property type="entry name" value="Fungal_lectin"/>
    <property type="match status" value="1"/>
</dbReference>
<evidence type="ECO:0000256" key="3">
    <source>
        <dbReference type="SAM" id="Phobius"/>
    </source>
</evidence>
<comment type="caution">
    <text evidence="4">The sequence shown here is derived from an EMBL/GenBank/DDBJ whole genome shotgun (WGS) entry which is preliminary data.</text>
</comment>
<dbReference type="HOGENOM" id="CLU_514847_0_0_1"/>
<dbReference type="EMBL" id="AQGS01001000">
    <property type="protein sequence ID" value="EPS35945.1"/>
    <property type="molecule type" value="Genomic_DNA"/>
</dbReference>
<keyword evidence="3" id="KW-1133">Transmembrane helix</keyword>
<evidence type="ECO:0000313" key="5">
    <source>
        <dbReference type="Proteomes" id="UP000015100"/>
    </source>
</evidence>
<feature type="region of interest" description="Disordered" evidence="2">
    <location>
        <begin position="1"/>
        <end position="70"/>
    </location>
</feature>
<reference evidence="5" key="2">
    <citation type="submission" date="2013-04" db="EMBL/GenBank/DDBJ databases">
        <title>Genomic mechanisms accounting for the adaptation to parasitism in nematode-trapping fungi.</title>
        <authorList>
            <person name="Ahren D.G."/>
        </authorList>
    </citation>
    <scope>NUCLEOTIDE SEQUENCE [LARGE SCALE GENOMIC DNA]</scope>
    <source>
        <strain evidence="5">CBS 200.50</strain>
    </source>
</reference>
<keyword evidence="5" id="KW-1185">Reference proteome</keyword>
<comment type="similarity">
    <text evidence="1">Belongs to the fungal fucose-specific lectin family.</text>
</comment>
<evidence type="ECO:0000256" key="2">
    <source>
        <dbReference type="SAM" id="MobiDB-lite"/>
    </source>
</evidence>
<feature type="region of interest" description="Disordered" evidence="2">
    <location>
        <begin position="114"/>
        <end position="133"/>
    </location>
</feature>
<feature type="compositionally biased region" description="Polar residues" evidence="2">
    <location>
        <begin position="121"/>
        <end position="133"/>
    </location>
</feature>